<evidence type="ECO:0000256" key="1">
    <source>
        <dbReference type="ARBA" id="ARBA00022723"/>
    </source>
</evidence>
<name>A0A5C3QWQ4_9AGAR</name>
<dbReference type="Pfam" id="PF12171">
    <property type="entry name" value="zf-C2H2_jaz"/>
    <property type="match status" value="1"/>
</dbReference>
<accession>A0A5C3QWQ4</accession>
<reference evidence="8 9" key="1">
    <citation type="journal article" date="2019" name="Nat. Ecol. Evol.">
        <title>Megaphylogeny resolves global patterns of mushroom evolution.</title>
        <authorList>
            <person name="Varga T."/>
            <person name="Krizsan K."/>
            <person name="Foldi C."/>
            <person name="Dima B."/>
            <person name="Sanchez-Garcia M."/>
            <person name="Sanchez-Ramirez S."/>
            <person name="Szollosi G.J."/>
            <person name="Szarkandi J.G."/>
            <person name="Papp V."/>
            <person name="Albert L."/>
            <person name="Andreopoulos W."/>
            <person name="Angelini C."/>
            <person name="Antonin V."/>
            <person name="Barry K.W."/>
            <person name="Bougher N.L."/>
            <person name="Buchanan P."/>
            <person name="Buyck B."/>
            <person name="Bense V."/>
            <person name="Catcheside P."/>
            <person name="Chovatia M."/>
            <person name="Cooper J."/>
            <person name="Damon W."/>
            <person name="Desjardin D."/>
            <person name="Finy P."/>
            <person name="Geml J."/>
            <person name="Haridas S."/>
            <person name="Hughes K."/>
            <person name="Justo A."/>
            <person name="Karasinski D."/>
            <person name="Kautmanova I."/>
            <person name="Kiss B."/>
            <person name="Kocsube S."/>
            <person name="Kotiranta H."/>
            <person name="LaButti K.M."/>
            <person name="Lechner B.E."/>
            <person name="Liimatainen K."/>
            <person name="Lipzen A."/>
            <person name="Lukacs Z."/>
            <person name="Mihaltcheva S."/>
            <person name="Morgado L.N."/>
            <person name="Niskanen T."/>
            <person name="Noordeloos M.E."/>
            <person name="Ohm R.A."/>
            <person name="Ortiz-Santana B."/>
            <person name="Ovrebo C."/>
            <person name="Racz N."/>
            <person name="Riley R."/>
            <person name="Savchenko A."/>
            <person name="Shiryaev A."/>
            <person name="Soop K."/>
            <person name="Spirin V."/>
            <person name="Szebenyi C."/>
            <person name="Tomsovsky M."/>
            <person name="Tulloss R.E."/>
            <person name="Uehling J."/>
            <person name="Grigoriev I.V."/>
            <person name="Vagvolgyi C."/>
            <person name="Papp T."/>
            <person name="Martin F.M."/>
            <person name="Miettinen O."/>
            <person name="Hibbett D.S."/>
            <person name="Nagy L.G."/>
        </authorList>
    </citation>
    <scope>NUCLEOTIDE SEQUENCE [LARGE SCALE GENOMIC DNA]</scope>
    <source>
        <strain evidence="8 9">CBS 309.79</strain>
    </source>
</reference>
<dbReference type="PANTHER" id="PTHR47251:SF1">
    <property type="entry name" value="FINGER DOMAIN PROTEIN, PUTATIVE (AFU_ORTHOLOGUE AFUA_3G04180)-RELATED"/>
    <property type="match status" value="1"/>
</dbReference>
<feature type="region of interest" description="Disordered" evidence="5">
    <location>
        <begin position="21"/>
        <end position="47"/>
    </location>
</feature>
<feature type="compositionally biased region" description="Polar residues" evidence="5">
    <location>
        <begin position="279"/>
        <end position="305"/>
    </location>
</feature>
<evidence type="ECO:0000259" key="7">
    <source>
        <dbReference type="PROSITE" id="PS50174"/>
    </source>
</evidence>
<dbReference type="PANTHER" id="PTHR47251">
    <property type="entry name" value="FINGER DOMAIN PROTEIN, PUTATIVE (AFU_ORTHOLOGUE AFUA_3G04180)-RELATED"/>
    <property type="match status" value="1"/>
</dbReference>
<dbReference type="AlphaFoldDB" id="A0A5C3QWQ4"/>
<keyword evidence="9" id="KW-1185">Reference proteome</keyword>
<evidence type="ECO:0000259" key="6">
    <source>
        <dbReference type="PROSITE" id="PS50157"/>
    </source>
</evidence>
<feature type="compositionally biased region" description="Pro residues" evidence="5">
    <location>
        <begin position="306"/>
        <end position="325"/>
    </location>
</feature>
<dbReference type="EMBL" id="ML178815">
    <property type="protein sequence ID" value="TFL06436.1"/>
    <property type="molecule type" value="Genomic_DNA"/>
</dbReference>
<feature type="domain" description="G-patch" evidence="7">
    <location>
        <begin position="69"/>
        <end position="115"/>
    </location>
</feature>
<dbReference type="PROSITE" id="PS50157">
    <property type="entry name" value="ZINC_FINGER_C2H2_2"/>
    <property type="match status" value="1"/>
</dbReference>
<dbReference type="SMART" id="SM00443">
    <property type="entry name" value="G_patch"/>
    <property type="match status" value="1"/>
</dbReference>
<organism evidence="8 9">
    <name type="scientific">Pterulicium gracile</name>
    <dbReference type="NCBI Taxonomy" id="1884261"/>
    <lineage>
        <taxon>Eukaryota</taxon>
        <taxon>Fungi</taxon>
        <taxon>Dikarya</taxon>
        <taxon>Basidiomycota</taxon>
        <taxon>Agaricomycotina</taxon>
        <taxon>Agaricomycetes</taxon>
        <taxon>Agaricomycetidae</taxon>
        <taxon>Agaricales</taxon>
        <taxon>Pleurotineae</taxon>
        <taxon>Pterulaceae</taxon>
        <taxon>Pterulicium</taxon>
    </lineage>
</organism>
<dbReference type="SUPFAM" id="SSF57667">
    <property type="entry name" value="beta-beta-alpha zinc fingers"/>
    <property type="match status" value="1"/>
</dbReference>
<evidence type="ECO:0008006" key="10">
    <source>
        <dbReference type="Google" id="ProtNLM"/>
    </source>
</evidence>
<gene>
    <name evidence="8" type="ORF">BDV98DRAFT_559403</name>
</gene>
<dbReference type="GO" id="GO:0008270">
    <property type="term" value="F:zinc ion binding"/>
    <property type="evidence" value="ECO:0007669"/>
    <property type="project" value="UniProtKB-KW"/>
</dbReference>
<evidence type="ECO:0000313" key="8">
    <source>
        <dbReference type="EMBL" id="TFL06436.1"/>
    </source>
</evidence>
<dbReference type="PROSITE" id="PS00028">
    <property type="entry name" value="ZINC_FINGER_C2H2_1"/>
    <property type="match status" value="1"/>
</dbReference>
<dbReference type="InterPro" id="IPR013087">
    <property type="entry name" value="Znf_C2H2_type"/>
</dbReference>
<feature type="compositionally biased region" description="Basic and acidic residues" evidence="5">
    <location>
        <begin position="214"/>
        <end position="229"/>
    </location>
</feature>
<dbReference type="OrthoDB" id="4822at2759"/>
<dbReference type="InterPro" id="IPR022755">
    <property type="entry name" value="Znf_C2H2_jaz"/>
</dbReference>
<dbReference type="PROSITE" id="PS50174">
    <property type="entry name" value="G_PATCH"/>
    <property type="match status" value="1"/>
</dbReference>
<feature type="compositionally biased region" description="Polar residues" evidence="5">
    <location>
        <begin position="339"/>
        <end position="348"/>
    </location>
</feature>
<dbReference type="GO" id="GO:0003676">
    <property type="term" value="F:nucleic acid binding"/>
    <property type="evidence" value="ECO:0007669"/>
    <property type="project" value="InterPro"/>
</dbReference>
<feature type="region of interest" description="Disordered" evidence="5">
    <location>
        <begin position="214"/>
        <end position="355"/>
    </location>
</feature>
<dbReference type="Pfam" id="PF01585">
    <property type="entry name" value="G-patch"/>
    <property type="match status" value="1"/>
</dbReference>
<dbReference type="InterPro" id="IPR036236">
    <property type="entry name" value="Znf_C2H2_sf"/>
</dbReference>
<feature type="domain" description="C2H2-type" evidence="6">
    <location>
        <begin position="167"/>
        <end position="197"/>
    </location>
</feature>
<evidence type="ECO:0000256" key="4">
    <source>
        <dbReference type="PROSITE-ProRule" id="PRU00042"/>
    </source>
</evidence>
<dbReference type="STRING" id="1884261.A0A5C3QWQ4"/>
<evidence type="ECO:0000256" key="5">
    <source>
        <dbReference type="SAM" id="MobiDB-lite"/>
    </source>
</evidence>
<proteinExistence type="predicted"/>
<evidence type="ECO:0000256" key="3">
    <source>
        <dbReference type="ARBA" id="ARBA00022833"/>
    </source>
</evidence>
<dbReference type="Proteomes" id="UP000305067">
    <property type="component" value="Unassembled WGS sequence"/>
</dbReference>
<keyword evidence="3" id="KW-0862">Zinc</keyword>
<dbReference type="InterPro" id="IPR000467">
    <property type="entry name" value="G_patch_dom"/>
</dbReference>
<keyword evidence="2 4" id="KW-0863">Zinc-finger</keyword>
<protein>
    <recommendedName>
        <fullName evidence="10">G-patch domain-containing protein</fullName>
    </recommendedName>
</protein>
<evidence type="ECO:0000313" key="9">
    <source>
        <dbReference type="Proteomes" id="UP000305067"/>
    </source>
</evidence>
<evidence type="ECO:0000256" key="2">
    <source>
        <dbReference type="ARBA" id="ARBA00022771"/>
    </source>
</evidence>
<sequence>MDSLKRTRGFYEVNQQYLDDNDDDNVSLVSRSPSPAPMDVDTHDTSKYDEYVRGYEAPERITVDTRIPASNKGFSMLAKLGWKEGTPLGLSDDARVDPVPFSLKNDGTGIGKVAQDARVIAETVAKRRELDSVRQQNETEEHRRLREDEVARASALQIEISSTLRAFYCELCDKQFKNVAQYDEHTNSYAHHHKARAKDMQANVRVKNQADIDKAKEKERKREEKELRKMAAAAGIKMPKPGATPAQTGPALVPVEPLAKASGGFKKSGWASVQGGGFSSSNNQPAASSFSNPGASDQRSTFASTPQPPHPAPAPDNPPPPPPPMAATSLPDAPLSEPPRQSSWQQFQHKVHKRR</sequence>
<keyword evidence="1" id="KW-0479">Metal-binding</keyword>